<dbReference type="Proteomes" id="UP001222770">
    <property type="component" value="Unassembled WGS sequence"/>
</dbReference>
<dbReference type="EMBL" id="JAROCY010000004">
    <property type="protein sequence ID" value="MDF8332575.1"/>
    <property type="molecule type" value="Genomic_DNA"/>
</dbReference>
<evidence type="ECO:0000313" key="1">
    <source>
        <dbReference type="EMBL" id="MDF8332575.1"/>
    </source>
</evidence>
<evidence type="ECO:0000313" key="2">
    <source>
        <dbReference type="Proteomes" id="UP001222770"/>
    </source>
</evidence>
<gene>
    <name evidence="1" type="ORF">POM99_05115</name>
</gene>
<reference evidence="1 2" key="1">
    <citation type="submission" date="2023-03" db="EMBL/GenBank/DDBJ databases">
        <title>Novosphingobium cyanobacteriorum sp. nov., isolated from a eutrophic reservoir during the Microcystis bloom period.</title>
        <authorList>
            <person name="Kang M."/>
            <person name="Le V."/>
            <person name="Ko S.-R."/>
            <person name="Lee S.-A."/>
            <person name="Ahn C.-Y."/>
        </authorList>
    </citation>
    <scope>NUCLEOTIDE SEQUENCE [LARGE SCALE GENOMIC DNA]</scope>
    <source>
        <strain evidence="1 2">HBC54</strain>
    </source>
</reference>
<sequence length="151" mass="17569">MQSRPSCRYAVGDHATSPDFRYDAAAFLLNCDTGSIESDEFIFIRKHSNREYDLQDLTWIPVGGIGANDAGPLIRWEGPTELSVKFYQKMPLIIAKEFQSKNKILNLSINQEYSITRYEYNFQKYKRIHYENDSNVLNLFWMNKLGITALQ</sequence>
<organism evidence="1 2">
    <name type="scientific">Novosphingobium cyanobacteriorum</name>
    <dbReference type="NCBI Taxonomy" id="3024215"/>
    <lineage>
        <taxon>Bacteria</taxon>
        <taxon>Pseudomonadati</taxon>
        <taxon>Pseudomonadota</taxon>
        <taxon>Alphaproteobacteria</taxon>
        <taxon>Sphingomonadales</taxon>
        <taxon>Sphingomonadaceae</taxon>
        <taxon>Novosphingobium</taxon>
    </lineage>
</organism>
<keyword evidence="2" id="KW-1185">Reference proteome</keyword>
<comment type="caution">
    <text evidence="1">The sequence shown here is derived from an EMBL/GenBank/DDBJ whole genome shotgun (WGS) entry which is preliminary data.</text>
</comment>
<accession>A0ABT6CF84</accession>
<protein>
    <submittedName>
        <fullName evidence="1">Uncharacterized protein</fullName>
    </submittedName>
</protein>
<dbReference type="RefSeq" id="WP_277275784.1">
    <property type="nucleotide sequence ID" value="NZ_JAROCY010000004.1"/>
</dbReference>
<name>A0ABT6CF84_9SPHN</name>
<proteinExistence type="predicted"/>